<gene>
    <name evidence="2" type="ORF">PR048_024419</name>
</gene>
<organism evidence="2 3">
    <name type="scientific">Dryococelus australis</name>
    <dbReference type="NCBI Taxonomy" id="614101"/>
    <lineage>
        <taxon>Eukaryota</taxon>
        <taxon>Metazoa</taxon>
        <taxon>Ecdysozoa</taxon>
        <taxon>Arthropoda</taxon>
        <taxon>Hexapoda</taxon>
        <taxon>Insecta</taxon>
        <taxon>Pterygota</taxon>
        <taxon>Neoptera</taxon>
        <taxon>Polyneoptera</taxon>
        <taxon>Phasmatodea</taxon>
        <taxon>Verophasmatodea</taxon>
        <taxon>Anareolatae</taxon>
        <taxon>Phasmatidae</taxon>
        <taxon>Eurycanthinae</taxon>
        <taxon>Dryococelus</taxon>
    </lineage>
</organism>
<evidence type="ECO:0000313" key="2">
    <source>
        <dbReference type="EMBL" id="KAJ8873601.1"/>
    </source>
</evidence>
<feature type="compositionally biased region" description="Polar residues" evidence="1">
    <location>
        <begin position="16"/>
        <end position="25"/>
    </location>
</feature>
<keyword evidence="3" id="KW-1185">Reference proteome</keyword>
<dbReference type="Proteomes" id="UP001159363">
    <property type="component" value="Chromosome 9"/>
</dbReference>
<name>A0ABQ9GNK8_9NEOP</name>
<accession>A0ABQ9GNK8</accession>
<proteinExistence type="predicted"/>
<feature type="compositionally biased region" description="Polar residues" evidence="1">
    <location>
        <begin position="586"/>
        <end position="595"/>
    </location>
</feature>
<evidence type="ECO:0000313" key="3">
    <source>
        <dbReference type="Proteomes" id="UP001159363"/>
    </source>
</evidence>
<sequence>MRRHIPGTHFSRERSQNTASATPGQRCSRKSACAALEPRTQKQARKEGREPYLRVDERHTDVVVAEQQAALAAELVQLVDDGLDGEVVAYAALLARARHYARGPHDGQPVLGVARELTVEVAHDALLVVRQQSRLHEVLDGGEALLDARAVHCEHHRQAEAHVAHDVIRSCRKKKQQHGLGSRPCLNWPGERSLLLSRRRRYDVSERTLSGRLDLSERARKSESTERESTKSHLAVYVGADEDCDGVGPRDADILVPPALHHDRHIETQHERQRDQVIKGFTVLHYGMKNPENVAVHYTPALVRQEHMSTEASPTCSLDTFGDESSSELTGGQVMSHLSCQYVMVSSPILYSECGDPSRSRPAAIHSAPGFRAGSSRMDEWMRHRARREVRGEIREQQEGYLRLRASAQRISPNYITGFAPDIEHDDMVKYVLSPPISICVYHLPSIEATATKFLSKASLPTSNRTWGTIEDRDQDNQIEKRVEIFEIWNSAGCQSGGKRKIPEKTRRPASSSVTIPACENPLVTPPGTEPGSGERSNRLATTDPQGIELRYSRMRVSWTIDCSRWSGAGIHGRGKREYPEKTRRQTASSSTIPTCENPRANLPGSEPGTPRLEASALATAPPLPLY</sequence>
<feature type="region of interest" description="Disordered" evidence="1">
    <location>
        <begin position="570"/>
        <end position="627"/>
    </location>
</feature>
<reference evidence="2 3" key="1">
    <citation type="submission" date="2023-02" db="EMBL/GenBank/DDBJ databases">
        <title>LHISI_Scaffold_Assembly.</title>
        <authorList>
            <person name="Stuart O.P."/>
            <person name="Cleave R."/>
            <person name="Magrath M.J.L."/>
            <person name="Mikheyev A.S."/>
        </authorList>
    </citation>
    <scope>NUCLEOTIDE SEQUENCE [LARGE SCALE GENOMIC DNA]</scope>
    <source>
        <strain evidence="2">Daus_M_001</strain>
        <tissue evidence="2">Leg muscle</tissue>
    </source>
</reference>
<feature type="region of interest" description="Disordered" evidence="1">
    <location>
        <begin position="1"/>
        <end position="49"/>
    </location>
</feature>
<evidence type="ECO:0000256" key="1">
    <source>
        <dbReference type="SAM" id="MobiDB-lite"/>
    </source>
</evidence>
<feature type="region of interest" description="Disordered" evidence="1">
    <location>
        <begin position="497"/>
        <end position="546"/>
    </location>
</feature>
<comment type="caution">
    <text evidence="2">The sequence shown here is derived from an EMBL/GenBank/DDBJ whole genome shotgun (WGS) entry which is preliminary data.</text>
</comment>
<protein>
    <submittedName>
        <fullName evidence="2">Uncharacterized protein</fullName>
    </submittedName>
</protein>
<dbReference type="EMBL" id="JARBHB010000010">
    <property type="protein sequence ID" value="KAJ8873601.1"/>
    <property type="molecule type" value="Genomic_DNA"/>
</dbReference>